<evidence type="ECO:0000256" key="1">
    <source>
        <dbReference type="SAM" id="MobiDB-lite"/>
    </source>
</evidence>
<reference evidence="2" key="1">
    <citation type="submission" date="2014-11" db="EMBL/GenBank/DDBJ databases">
        <authorList>
            <person name="Amaro Gonzalez C."/>
        </authorList>
    </citation>
    <scope>NUCLEOTIDE SEQUENCE</scope>
</reference>
<proteinExistence type="predicted"/>
<dbReference type="AlphaFoldDB" id="A0A0E9U435"/>
<reference evidence="2" key="2">
    <citation type="journal article" date="2015" name="Fish Shellfish Immunol.">
        <title>Early steps in the European eel (Anguilla anguilla)-Vibrio vulnificus interaction in the gills: Role of the RtxA13 toxin.</title>
        <authorList>
            <person name="Callol A."/>
            <person name="Pajuelo D."/>
            <person name="Ebbesson L."/>
            <person name="Teles M."/>
            <person name="MacKenzie S."/>
            <person name="Amaro C."/>
        </authorList>
    </citation>
    <scope>NUCLEOTIDE SEQUENCE</scope>
</reference>
<sequence>MAQAGSEFPFSSKGVHPAQCCLE</sequence>
<organism evidence="2">
    <name type="scientific">Anguilla anguilla</name>
    <name type="common">European freshwater eel</name>
    <name type="synonym">Muraena anguilla</name>
    <dbReference type="NCBI Taxonomy" id="7936"/>
    <lineage>
        <taxon>Eukaryota</taxon>
        <taxon>Metazoa</taxon>
        <taxon>Chordata</taxon>
        <taxon>Craniata</taxon>
        <taxon>Vertebrata</taxon>
        <taxon>Euteleostomi</taxon>
        <taxon>Actinopterygii</taxon>
        <taxon>Neopterygii</taxon>
        <taxon>Teleostei</taxon>
        <taxon>Anguilliformes</taxon>
        <taxon>Anguillidae</taxon>
        <taxon>Anguilla</taxon>
    </lineage>
</organism>
<accession>A0A0E9U435</accession>
<name>A0A0E9U435_ANGAN</name>
<feature type="region of interest" description="Disordered" evidence="1">
    <location>
        <begin position="1"/>
        <end position="23"/>
    </location>
</feature>
<evidence type="ECO:0000313" key="2">
    <source>
        <dbReference type="EMBL" id="JAH59920.1"/>
    </source>
</evidence>
<protein>
    <submittedName>
        <fullName evidence="2">Uncharacterized protein</fullName>
    </submittedName>
</protein>
<dbReference type="EMBL" id="GBXM01048657">
    <property type="protein sequence ID" value="JAH59920.1"/>
    <property type="molecule type" value="Transcribed_RNA"/>
</dbReference>